<organism evidence="1 2">
    <name type="scientific">Mycobacterium bourgelatii</name>
    <dbReference type="NCBI Taxonomy" id="1273442"/>
    <lineage>
        <taxon>Bacteria</taxon>
        <taxon>Bacillati</taxon>
        <taxon>Actinomycetota</taxon>
        <taxon>Actinomycetes</taxon>
        <taxon>Mycobacteriales</taxon>
        <taxon>Mycobacteriaceae</taxon>
        <taxon>Mycobacterium</taxon>
    </lineage>
</organism>
<accession>A0A7I9YIM5</accession>
<evidence type="ECO:0000313" key="2">
    <source>
        <dbReference type="Proteomes" id="UP000465360"/>
    </source>
</evidence>
<gene>
    <name evidence="1" type="ORF">MBOU_04140</name>
</gene>
<reference evidence="1 2" key="1">
    <citation type="journal article" date="2019" name="Emerg. Microbes Infect.">
        <title>Comprehensive subspecies identification of 175 nontuberculous mycobacteria species based on 7547 genomic profiles.</title>
        <authorList>
            <person name="Matsumoto Y."/>
            <person name="Kinjo T."/>
            <person name="Motooka D."/>
            <person name="Nabeya D."/>
            <person name="Jung N."/>
            <person name="Uechi K."/>
            <person name="Horii T."/>
            <person name="Iida T."/>
            <person name="Fujita J."/>
            <person name="Nakamura S."/>
        </authorList>
    </citation>
    <scope>NUCLEOTIDE SEQUENCE [LARGE SCALE GENOMIC DNA]</scope>
    <source>
        <strain evidence="1 2">JCM 30725</strain>
    </source>
</reference>
<dbReference type="RefSeq" id="WP_163707188.1">
    <property type="nucleotide sequence ID" value="NZ_BLKZ01000001.1"/>
</dbReference>
<protein>
    <submittedName>
        <fullName evidence="1">Uncharacterized protein</fullName>
    </submittedName>
</protein>
<dbReference type="AlphaFoldDB" id="A0A7I9YIM5"/>
<evidence type="ECO:0000313" key="1">
    <source>
        <dbReference type="EMBL" id="GFG88372.1"/>
    </source>
</evidence>
<sequence length="287" mass="31886">MVPRSASEIAQARVAAVRDDPNARLALMRASYRVPSQLDRGYLPYRGAATAFMKWQLRRKLLNPSESSSPGSPWWRAMNERILYDGSEARALAFGSPGAPSTPSVAAWCEYISKPSAVSWYRAHNMSVASAYLDHEHLATKESRVERFFLNLVLMRVLYAHALVAAPRLALGRLAPVGRPLGDPRLGMTGIFMSLSRVLPDRYPLGDDLDPYIEAEHRLAHVLDVGVIVPRVQALYDWSAAELALPGLRRLLSDQTPCYAWPPEDTLPWHPPPSRAARLAMKLLPTG</sequence>
<keyword evidence="2" id="KW-1185">Reference proteome</keyword>
<name>A0A7I9YIM5_MYCBU</name>
<dbReference type="EMBL" id="BLKZ01000001">
    <property type="protein sequence ID" value="GFG88372.1"/>
    <property type="molecule type" value="Genomic_DNA"/>
</dbReference>
<proteinExistence type="predicted"/>
<dbReference type="Proteomes" id="UP000465360">
    <property type="component" value="Unassembled WGS sequence"/>
</dbReference>
<comment type="caution">
    <text evidence="1">The sequence shown here is derived from an EMBL/GenBank/DDBJ whole genome shotgun (WGS) entry which is preliminary data.</text>
</comment>